<dbReference type="Proteomes" id="UP000053257">
    <property type="component" value="Unassembled WGS sequence"/>
</dbReference>
<reference evidence="2 3" key="1">
    <citation type="journal article" date="2014" name="PLoS Genet.">
        <title>Analysis of the Phlebiopsis gigantea genome, transcriptome and secretome provides insight into its pioneer colonization strategies of wood.</title>
        <authorList>
            <person name="Hori C."/>
            <person name="Ishida T."/>
            <person name="Igarashi K."/>
            <person name="Samejima M."/>
            <person name="Suzuki H."/>
            <person name="Master E."/>
            <person name="Ferreira P."/>
            <person name="Ruiz-Duenas F.J."/>
            <person name="Held B."/>
            <person name="Canessa P."/>
            <person name="Larrondo L.F."/>
            <person name="Schmoll M."/>
            <person name="Druzhinina I.S."/>
            <person name="Kubicek C.P."/>
            <person name="Gaskell J.A."/>
            <person name="Kersten P."/>
            <person name="St John F."/>
            <person name="Glasner J."/>
            <person name="Sabat G."/>
            <person name="Splinter BonDurant S."/>
            <person name="Syed K."/>
            <person name="Yadav J."/>
            <person name="Mgbeahuruike A.C."/>
            <person name="Kovalchuk A."/>
            <person name="Asiegbu F.O."/>
            <person name="Lackner G."/>
            <person name="Hoffmeister D."/>
            <person name="Rencoret J."/>
            <person name="Gutierrez A."/>
            <person name="Sun H."/>
            <person name="Lindquist E."/>
            <person name="Barry K."/>
            <person name="Riley R."/>
            <person name="Grigoriev I.V."/>
            <person name="Henrissat B."/>
            <person name="Kues U."/>
            <person name="Berka R.M."/>
            <person name="Martinez A.T."/>
            <person name="Covert S.F."/>
            <person name="Blanchette R.A."/>
            <person name="Cullen D."/>
        </authorList>
    </citation>
    <scope>NUCLEOTIDE SEQUENCE [LARGE SCALE GENOMIC DNA]</scope>
    <source>
        <strain evidence="2 3">11061_1 CR5-6</strain>
    </source>
</reference>
<evidence type="ECO:0000313" key="3">
    <source>
        <dbReference type="Proteomes" id="UP000053257"/>
    </source>
</evidence>
<evidence type="ECO:0000256" key="1">
    <source>
        <dbReference type="SAM" id="MobiDB-lite"/>
    </source>
</evidence>
<dbReference type="EMBL" id="KN840801">
    <property type="protein sequence ID" value="KIP01394.1"/>
    <property type="molecule type" value="Genomic_DNA"/>
</dbReference>
<dbReference type="HOGENOM" id="CLU_678115_0_0_1"/>
<feature type="region of interest" description="Disordered" evidence="1">
    <location>
        <begin position="336"/>
        <end position="355"/>
    </location>
</feature>
<organism evidence="2 3">
    <name type="scientific">Phlebiopsis gigantea (strain 11061_1 CR5-6)</name>
    <name type="common">White-rot fungus</name>
    <name type="synonym">Peniophora gigantea</name>
    <dbReference type="NCBI Taxonomy" id="745531"/>
    <lineage>
        <taxon>Eukaryota</taxon>
        <taxon>Fungi</taxon>
        <taxon>Dikarya</taxon>
        <taxon>Basidiomycota</taxon>
        <taxon>Agaricomycotina</taxon>
        <taxon>Agaricomycetes</taxon>
        <taxon>Polyporales</taxon>
        <taxon>Phanerochaetaceae</taxon>
        <taxon>Phlebiopsis</taxon>
    </lineage>
</organism>
<accession>A0A0C3NA88</accession>
<name>A0A0C3NA88_PHLG1</name>
<sequence length="406" mass="44224">MALKRGQFTVQAGAVQGVRGPVNVCLYWRPLRPRSRIPPIPPIAISCARAQARTPPSAPPRISSSIAAFDMRASRKCATGPGVSQYSYYLEGNANRPIQNAECSSRAQQTYLRNTVLSGLTPASAWRWRQKSTPERTAPAPADGQSAGRKSQPLSEAVAQRRPEIEAVAYMLARLPLAAAVDLRVALDHLLPRTFSRRLPVANSLETWAVMLHTEMKRLKTLRRVSHAGSALLEQRDKAWDGIAPLVPRPTSKPTGWLAICYPVSTNTNLATGRPPPADVRTNVAPPALRSPAYRTATSDLLGPPPLQQANRPYAAEIPTQADECSVQGGVFPARQSTNAAQARTRTPDTSSGRGVGFYMLIPSGLGITTKWFEREEFPRTPWLLSALPEAMPNVWSDRTVSAPPH</sequence>
<protein>
    <submittedName>
        <fullName evidence="2">Uncharacterized protein</fullName>
    </submittedName>
</protein>
<gene>
    <name evidence="2" type="ORF">PHLGIDRAFT_17228</name>
</gene>
<feature type="region of interest" description="Disordered" evidence="1">
    <location>
        <begin position="128"/>
        <end position="158"/>
    </location>
</feature>
<feature type="compositionally biased region" description="Polar residues" evidence="1">
    <location>
        <begin position="336"/>
        <end position="353"/>
    </location>
</feature>
<evidence type="ECO:0000313" key="2">
    <source>
        <dbReference type="EMBL" id="KIP01394.1"/>
    </source>
</evidence>
<keyword evidence="3" id="KW-1185">Reference proteome</keyword>
<dbReference type="AlphaFoldDB" id="A0A0C3NA88"/>
<proteinExistence type="predicted"/>